<evidence type="ECO:0000313" key="7">
    <source>
        <dbReference type="Proteomes" id="UP000078559"/>
    </source>
</evidence>
<evidence type="ECO:0000256" key="2">
    <source>
        <dbReference type="ARBA" id="ARBA00022723"/>
    </source>
</evidence>
<comment type="similarity">
    <text evidence="1 5">Belongs to the beta-class carbonic anhydrase family.</text>
</comment>
<proteinExistence type="inferred from homology"/>
<feature type="binding site" evidence="4">
    <location>
        <position position="54"/>
    </location>
    <ligand>
        <name>Zn(2+)</name>
        <dbReference type="ChEBI" id="CHEBI:29105"/>
    </ligand>
</feature>
<dbReference type="EMBL" id="CM003102">
    <property type="protein sequence ID" value="KUI69503.1"/>
    <property type="molecule type" value="Genomic_DNA"/>
</dbReference>
<dbReference type="EC" id="4.2.1.1" evidence="5"/>
<dbReference type="AlphaFoldDB" id="A0A194W059"/>
<dbReference type="InterPro" id="IPR001765">
    <property type="entry name" value="Carbonic_anhydrase"/>
</dbReference>
<evidence type="ECO:0000256" key="4">
    <source>
        <dbReference type="PIRSR" id="PIRSR601765-1"/>
    </source>
</evidence>
<evidence type="ECO:0000313" key="6">
    <source>
        <dbReference type="EMBL" id="KUI69503.1"/>
    </source>
</evidence>
<protein>
    <recommendedName>
        <fullName evidence="5">Carbonic anhydrase</fullName>
        <ecNumber evidence="5">4.2.1.1</ecNumber>
    </recommendedName>
    <alternativeName>
        <fullName evidence="5">Carbonate dehydratase</fullName>
    </alternativeName>
</protein>
<evidence type="ECO:0000256" key="3">
    <source>
        <dbReference type="ARBA" id="ARBA00022833"/>
    </source>
</evidence>
<dbReference type="GO" id="GO:0008270">
    <property type="term" value="F:zinc ion binding"/>
    <property type="evidence" value="ECO:0007669"/>
    <property type="project" value="UniProtKB-UniRule"/>
</dbReference>
<dbReference type="Gene3D" id="3.40.1050.10">
    <property type="entry name" value="Carbonic anhydrase"/>
    <property type="match status" value="1"/>
</dbReference>
<keyword evidence="3 4" id="KW-0862">Zinc</keyword>
<dbReference type="Proteomes" id="UP000078559">
    <property type="component" value="Chromosome 5"/>
</dbReference>
<comment type="catalytic activity">
    <reaction evidence="5">
        <text>hydrogencarbonate + H(+) = CO2 + H2O</text>
        <dbReference type="Rhea" id="RHEA:10748"/>
        <dbReference type="ChEBI" id="CHEBI:15377"/>
        <dbReference type="ChEBI" id="CHEBI:15378"/>
        <dbReference type="ChEBI" id="CHEBI:16526"/>
        <dbReference type="ChEBI" id="CHEBI:17544"/>
        <dbReference type="EC" id="4.2.1.1"/>
    </reaction>
</comment>
<gene>
    <name evidence="6" type="ORF">VM1G_05321</name>
</gene>
<keyword evidence="2 4" id="KW-0479">Metal-binding</keyword>
<evidence type="ECO:0000256" key="5">
    <source>
        <dbReference type="RuleBase" id="RU003956"/>
    </source>
</evidence>
<keyword evidence="5" id="KW-0456">Lyase</keyword>
<comment type="function">
    <text evidence="5">Reversible hydration of carbon dioxide.</text>
</comment>
<organism evidence="6 7">
    <name type="scientific">Cytospora mali</name>
    <name type="common">Apple Valsa canker fungus</name>
    <name type="synonym">Valsa mali</name>
    <dbReference type="NCBI Taxonomy" id="578113"/>
    <lineage>
        <taxon>Eukaryota</taxon>
        <taxon>Fungi</taxon>
        <taxon>Dikarya</taxon>
        <taxon>Ascomycota</taxon>
        <taxon>Pezizomycotina</taxon>
        <taxon>Sordariomycetes</taxon>
        <taxon>Sordariomycetidae</taxon>
        <taxon>Diaporthales</taxon>
        <taxon>Cytosporaceae</taxon>
        <taxon>Cytospora</taxon>
    </lineage>
</organism>
<dbReference type="InterPro" id="IPR036874">
    <property type="entry name" value="Carbonic_anhydrase_sf"/>
</dbReference>
<dbReference type="SMART" id="SM00947">
    <property type="entry name" value="Pro_CA"/>
    <property type="match status" value="1"/>
</dbReference>
<dbReference type="CDD" id="cd03379">
    <property type="entry name" value="beta_CA_cladeD"/>
    <property type="match status" value="1"/>
</dbReference>
<feature type="binding site" evidence="4">
    <location>
        <position position="104"/>
    </location>
    <ligand>
        <name>Zn(2+)</name>
        <dbReference type="ChEBI" id="CHEBI:29105"/>
    </ligand>
</feature>
<dbReference type="OrthoDB" id="10248475at2759"/>
<dbReference type="Pfam" id="PF00484">
    <property type="entry name" value="Pro_CA"/>
    <property type="match status" value="1"/>
</dbReference>
<name>A0A194W059_CYTMA</name>
<feature type="binding site" evidence="4">
    <location>
        <position position="107"/>
    </location>
    <ligand>
        <name>Zn(2+)</name>
        <dbReference type="ChEBI" id="CHEBI:29105"/>
    </ligand>
</feature>
<feature type="binding site" evidence="4">
    <location>
        <position position="52"/>
    </location>
    <ligand>
        <name>Zn(2+)</name>
        <dbReference type="ChEBI" id="CHEBI:29105"/>
    </ligand>
</feature>
<dbReference type="SUPFAM" id="SSF53056">
    <property type="entry name" value="beta-carbonic anhydrase, cab"/>
    <property type="match status" value="1"/>
</dbReference>
<evidence type="ECO:0000256" key="1">
    <source>
        <dbReference type="ARBA" id="ARBA00006217"/>
    </source>
</evidence>
<accession>A0A194W059</accession>
<dbReference type="GO" id="GO:0004089">
    <property type="term" value="F:carbonate dehydratase activity"/>
    <property type="evidence" value="ECO:0007669"/>
    <property type="project" value="UniProtKB-UniRule"/>
</dbReference>
<dbReference type="PANTHER" id="PTHR43175:SF3">
    <property type="entry name" value="CARBON DISULFIDE HYDROLASE"/>
    <property type="match status" value="1"/>
</dbReference>
<comment type="cofactor">
    <cofactor evidence="4">
        <name>Zn(2+)</name>
        <dbReference type="ChEBI" id="CHEBI:29105"/>
    </cofactor>
    <text evidence="4">Binds 1 zinc ion per subunit.</text>
</comment>
<dbReference type="SMR" id="A0A194W059"/>
<reference evidence="6" key="1">
    <citation type="submission" date="2014-12" db="EMBL/GenBank/DDBJ databases">
        <title>Genome Sequence of Valsa Canker Pathogens Uncovers a Specific Adaption of Colonization on Woody Bark.</title>
        <authorList>
            <person name="Yin Z."/>
            <person name="Liu H."/>
            <person name="Gao X."/>
            <person name="Li Z."/>
            <person name="Song N."/>
            <person name="Ke X."/>
            <person name="Dai Q."/>
            <person name="Wu Y."/>
            <person name="Sun Y."/>
            <person name="Xu J.-R."/>
            <person name="Kang Z.K."/>
            <person name="Wang L."/>
            <person name="Huang L."/>
        </authorList>
    </citation>
    <scope>NUCLEOTIDE SEQUENCE [LARGE SCALE GENOMIC DNA]</scope>
    <source>
        <strain evidence="6">03-8</strain>
    </source>
</reference>
<keyword evidence="7" id="KW-1185">Reference proteome</keyword>
<dbReference type="PANTHER" id="PTHR43175">
    <property type="entry name" value="CARBONIC ANHYDRASE"/>
    <property type="match status" value="1"/>
</dbReference>
<sequence length="184" mass="20440">MSSSYSNLITHWLQNNKNYATKQFPLLPQPWHMAERRGPAKESGELSLVLTCLDPRCVPESFFGPDLDGPVIRNAGGRATDDTIRSITVLRELVGLKNVAVVHHTDCGVTHVSSKEIIDTMATESPEAKHQAEKMDFQLFTSDEFEESIREDVRTLRSAPTLAGINVNGFKLDTFTGEIDPVDI</sequence>